<protein>
    <submittedName>
        <fullName evidence="2">Uncharacterized protein</fullName>
    </submittedName>
</protein>
<proteinExistence type="predicted"/>
<reference evidence="2" key="1">
    <citation type="submission" date="2016-11" db="UniProtKB">
        <authorList>
            <consortium name="WormBaseParasite"/>
        </authorList>
    </citation>
    <scope>IDENTIFICATION</scope>
    <source>
        <strain evidence="2">KR3021</strain>
    </source>
</reference>
<sequence length="164" mass="18325">MESVDLRKFATTCFKEQLTCELLCDTMQCSYSSFCEGNLGEFYICDSKTPNGLAVTIIIGITIIAILSLIFLIASLYCFCKKRLLSKFLNRYDEQGDDKEAIVSSSDTTSKKVLATKSNPIVYTTSSKFTPSPKIKHIHSFPNLDTVAEIDSFTKSPARKTFKL</sequence>
<name>A0AC35UDV9_9BILA</name>
<dbReference type="WBParaSite" id="RSKR_0001071850.1">
    <property type="protein sequence ID" value="RSKR_0001071850.1"/>
    <property type="gene ID" value="RSKR_0001071850"/>
</dbReference>
<organism evidence="1 2">
    <name type="scientific">Rhabditophanes sp. KR3021</name>
    <dbReference type="NCBI Taxonomy" id="114890"/>
    <lineage>
        <taxon>Eukaryota</taxon>
        <taxon>Metazoa</taxon>
        <taxon>Ecdysozoa</taxon>
        <taxon>Nematoda</taxon>
        <taxon>Chromadorea</taxon>
        <taxon>Rhabditida</taxon>
        <taxon>Tylenchina</taxon>
        <taxon>Panagrolaimomorpha</taxon>
        <taxon>Strongyloidoidea</taxon>
        <taxon>Alloionematidae</taxon>
        <taxon>Rhabditophanes</taxon>
    </lineage>
</organism>
<evidence type="ECO:0000313" key="2">
    <source>
        <dbReference type="WBParaSite" id="RSKR_0001071850.1"/>
    </source>
</evidence>
<dbReference type="Proteomes" id="UP000095286">
    <property type="component" value="Unplaced"/>
</dbReference>
<evidence type="ECO:0000313" key="1">
    <source>
        <dbReference type="Proteomes" id="UP000095286"/>
    </source>
</evidence>
<accession>A0AC35UDV9</accession>